<dbReference type="Gene3D" id="3.90.182.10">
    <property type="entry name" value="Toxin - Anthrax Protective Antigen,domain 1"/>
    <property type="match status" value="1"/>
</dbReference>
<gene>
    <name evidence="4" type="ORF">A2531_05215</name>
</gene>
<dbReference type="InterPro" id="IPR011658">
    <property type="entry name" value="PA14_dom"/>
</dbReference>
<organism evidence="4 5">
    <name type="scientific">Candidatus Falkowbacteria bacterium RIFOXYD2_FULL_34_120</name>
    <dbReference type="NCBI Taxonomy" id="1798007"/>
    <lineage>
        <taxon>Bacteria</taxon>
        <taxon>Candidatus Falkowiibacteriota</taxon>
    </lineage>
</organism>
<dbReference type="Pfam" id="PF07691">
    <property type="entry name" value="PA14"/>
    <property type="match status" value="1"/>
</dbReference>
<feature type="signal peptide" evidence="2">
    <location>
        <begin position="1"/>
        <end position="24"/>
    </location>
</feature>
<name>A0A1F5TMH3_9BACT</name>
<keyword evidence="2" id="KW-0732">Signal</keyword>
<feature type="chain" id="PRO_5009521372" description="PA14 domain-containing protein" evidence="2">
    <location>
        <begin position="25"/>
        <end position="348"/>
    </location>
</feature>
<comment type="caution">
    <text evidence="4">The sequence shown here is derived from an EMBL/GenBank/DDBJ whole genome shotgun (WGS) entry which is preliminary data.</text>
</comment>
<proteinExistence type="predicted"/>
<evidence type="ECO:0000259" key="3">
    <source>
        <dbReference type="PROSITE" id="PS51820"/>
    </source>
</evidence>
<dbReference type="EMBL" id="MFGO01000036">
    <property type="protein sequence ID" value="OGF40130.1"/>
    <property type="molecule type" value="Genomic_DNA"/>
</dbReference>
<dbReference type="SUPFAM" id="SSF56988">
    <property type="entry name" value="Anthrax protective antigen"/>
    <property type="match status" value="1"/>
</dbReference>
<protein>
    <recommendedName>
        <fullName evidence="3">PA14 domain-containing protein</fullName>
    </recommendedName>
</protein>
<evidence type="ECO:0000256" key="2">
    <source>
        <dbReference type="SAM" id="SignalP"/>
    </source>
</evidence>
<dbReference type="PROSITE" id="PS51820">
    <property type="entry name" value="PA14"/>
    <property type="match status" value="1"/>
</dbReference>
<evidence type="ECO:0000313" key="5">
    <source>
        <dbReference type="Proteomes" id="UP000177579"/>
    </source>
</evidence>
<dbReference type="InterPro" id="IPR037524">
    <property type="entry name" value="PA14/GLEYA"/>
</dbReference>
<evidence type="ECO:0000256" key="1">
    <source>
        <dbReference type="SAM" id="MobiDB-lite"/>
    </source>
</evidence>
<feature type="region of interest" description="Disordered" evidence="1">
    <location>
        <begin position="152"/>
        <end position="192"/>
    </location>
</feature>
<dbReference type="Proteomes" id="UP000177579">
    <property type="component" value="Unassembled WGS sequence"/>
</dbReference>
<reference evidence="4 5" key="1">
    <citation type="journal article" date="2016" name="Nat. Commun.">
        <title>Thousands of microbial genomes shed light on interconnected biogeochemical processes in an aquifer system.</title>
        <authorList>
            <person name="Anantharaman K."/>
            <person name="Brown C.T."/>
            <person name="Hug L.A."/>
            <person name="Sharon I."/>
            <person name="Castelle C.J."/>
            <person name="Probst A.J."/>
            <person name="Thomas B.C."/>
            <person name="Singh A."/>
            <person name="Wilkins M.J."/>
            <person name="Karaoz U."/>
            <person name="Brodie E.L."/>
            <person name="Williams K.H."/>
            <person name="Hubbard S.S."/>
            <person name="Banfield J.F."/>
        </authorList>
    </citation>
    <scope>NUCLEOTIDE SEQUENCE [LARGE SCALE GENOMIC DNA]</scope>
</reference>
<accession>A0A1F5TMH3</accession>
<sequence>MKKRNLFIIALTFAIFMPFSFLSAATLAERLSGKILLQVEDAGQAWYVEPGTGKRAFLGRPDDAFRIMRELGLGISEANYNIFASKVPAKFSGKILLRVEAHGEAYYVSPGDLKMNYLGRPADAFAVMRNLGLGITDVDLNTIGIHEQYQERVQEQTKTQGQAGKNEVENKEETTNEETGTTTGEAEDVSGATDIIQIDQATSTEDQATSTPVTETGQTSLGKACEFTATYYRNTDLSSKLLIRTEEGIDHDWGAGNPDGVYLSDKFSVRWTGNCEFAEGRYRFTGTFDDAVKATIDNTWIYNYWVSNSDGVSFETELDITGGTHYIKVDYYEYFGNAVAKLDWEKIE</sequence>
<dbReference type="AlphaFoldDB" id="A0A1F5TMH3"/>
<evidence type="ECO:0000313" key="4">
    <source>
        <dbReference type="EMBL" id="OGF40130.1"/>
    </source>
</evidence>
<feature type="domain" description="PA14" evidence="3">
    <location>
        <begin position="222"/>
        <end position="348"/>
    </location>
</feature>